<keyword evidence="8 11" id="KW-0067">ATP-binding</keyword>
<dbReference type="GO" id="GO:0006235">
    <property type="term" value="P:dTTP biosynthetic process"/>
    <property type="evidence" value="ECO:0007669"/>
    <property type="project" value="UniProtKB-UniRule"/>
</dbReference>
<evidence type="ECO:0000313" key="14">
    <source>
        <dbReference type="EMBL" id="GGM57743.1"/>
    </source>
</evidence>
<dbReference type="InterPro" id="IPR018094">
    <property type="entry name" value="Thymidylate_kinase"/>
</dbReference>
<dbReference type="InterPro" id="IPR027417">
    <property type="entry name" value="P-loop_NTPase"/>
</dbReference>
<evidence type="ECO:0000256" key="7">
    <source>
        <dbReference type="ARBA" id="ARBA00022777"/>
    </source>
</evidence>
<evidence type="ECO:0000256" key="4">
    <source>
        <dbReference type="ARBA" id="ARBA00022679"/>
    </source>
</evidence>
<accession>A0A917U4R8</accession>
<dbReference type="SUPFAM" id="SSF52540">
    <property type="entry name" value="P-loop containing nucleoside triphosphate hydrolases"/>
    <property type="match status" value="1"/>
</dbReference>
<dbReference type="GO" id="GO:0005524">
    <property type="term" value="F:ATP binding"/>
    <property type="evidence" value="ECO:0007669"/>
    <property type="project" value="UniProtKB-UniRule"/>
</dbReference>
<reference evidence="14" key="1">
    <citation type="journal article" date="2014" name="Int. J. Syst. Evol. Microbiol.">
        <title>Complete genome sequence of Corynebacterium casei LMG S-19264T (=DSM 44701T), isolated from a smear-ripened cheese.</title>
        <authorList>
            <consortium name="US DOE Joint Genome Institute (JGI-PGF)"/>
            <person name="Walter F."/>
            <person name="Albersmeier A."/>
            <person name="Kalinowski J."/>
            <person name="Ruckert C."/>
        </authorList>
    </citation>
    <scope>NUCLEOTIDE SEQUENCE</scope>
    <source>
        <strain evidence="14">JCM 19831</strain>
    </source>
</reference>
<dbReference type="AlphaFoldDB" id="A0A917U4R8"/>
<dbReference type="GO" id="GO:0004798">
    <property type="term" value="F:dTMP kinase activity"/>
    <property type="evidence" value="ECO:0007669"/>
    <property type="project" value="UniProtKB-UniRule"/>
</dbReference>
<evidence type="ECO:0000259" key="13">
    <source>
        <dbReference type="Pfam" id="PF02223"/>
    </source>
</evidence>
<dbReference type="PANTHER" id="PTHR10344:SF4">
    <property type="entry name" value="UMP-CMP KINASE 2, MITOCHONDRIAL"/>
    <property type="match status" value="1"/>
</dbReference>
<evidence type="ECO:0000256" key="10">
    <source>
        <dbReference type="ARBA" id="ARBA00057735"/>
    </source>
</evidence>
<comment type="caution">
    <text evidence="11">Lacks conserved residue(s) required for the propagation of feature annotation.</text>
</comment>
<name>A0A917U4R8_9ACTN</name>
<dbReference type="GO" id="GO:0006227">
    <property type="term" value="P:dUDP biosynthetic process"/>
    <property type="evidence" value="ECO:0007669"/>
    <property type="project" value="TreeGrafter"/>
</dbReference>
<evidence type="ECO:0000256" key="1">
    <source>
        <dbReference type="ARBA" id="ARBA00009776"/>
    </source>
</evidence>
<keyword evidence="15" id="KW-1185">Reference proteome</keyword>
<gene>
    <name evidence="11" type="primary">tmk</name>
    <name evidence="14" type="ORF">GCM10007977_069240</name>
</gene>
<feature type="compositionally biased region" description="Low complexity" evidence="12">
    <location>
        <begin position="100"/>
        <end position="110"/>
    </location>
</feature>
<dbReference type="Gene3D" id="3.40.50.300">
    <property type="entry name" value="P-loop containing nucleotide triphosphate hydrolases"/>
    <property type="match status" value="1"/>
</dbReference>
<dbReference type="CDD" id="cd01672">
    <property type="entry name" value="TMPK"/>
    <property type="match status" value="1"/>
</dbReference>
<dbReference type="HAMAP" id="MF_00165">
    <property type="entry name" value="Thymidylate_kinase"/>
    <property type="match status" value="1"/>
</dbReference>
<dbReference type="InterPro" id="IPR039430">
    <property type="entry name" value="Thymidylate_kin-like_dom"/>
</dbReference>
<evidence type="ECO:0000256" key="3">
    <source>
        <dbReference type="ARBA" id="ARBA00017144"/>
    </source>
</evidence>
<feature type="domain" description="Thymidylate kinase-like" evidence="13">
    <location>
        <begin position="123"/>
        <end position="309"/>
    </location>
</feature>
<evidence type="ECO:0000256" key="11">
    <source>
        <dbReference type="HAMAP-Rule" id="MF_00165"/>
    </source>
</evidence>
<keyword evidence="4 11" id="KW-0808">Transferase</keyword>
<proteinExistence type="inferred from homology"/>
<sequence length="322" mass="34439">MRTSAGSCDAPAEQPGDAVAREAENTAGSHDIDDPACRPDLGGAGDGTVDDEALAAACRPGALGDVEQLALFRTRSRTVTRWRARAATEAGTHRETPPVTARRAATTSTTGSEHSMTGKLVVFEGGEGAGKGTQIRHLERHLDFGVLVTRQPGGTDLGAELRRVLLESAPGTVDDRTEALLYAADRAQHVAEVVEPALLLGRTVICDRWVDSSIAYQAAGRRMDRVWIEALSTWATAGIVPDLTILLDIDPLDGLDRAAHRGSADRLEREALDFHRRVRQAYLDLADANIGRYLVLDATKPEDELAATIARRVDTLLGTAPA</sequence>
<feature type="region of interest" description="Disordered" evidence="12">
    <location>
        <begin position="1"/>
        <end position="45"/>
    </location>
</feature>
<evidence type="ECO:0000256" key="2">
    <source>
        <dbReference type="ARBA" id="ARBA00012980"/>
    </source>
</evidence>
<comment type="catalytic activity">
    <reaction evidence="9 11">
        <text>dTMP + ATP = dTDP + ADP</text>
        <dbReference type="Rhea" id="RHEA:13517"/>
        <dbReference type="ChEBI" id="CHEBI:30616"/>
        <dbReference type="ChEBI" id="CHEBI:58369"/>
        <dbReference type="ChEBI" id="CHEBI:63528"/>
        <dbReference type="ChEBI" id="CHEBI:456216"/>
        <dbReference type="EC" id="2.7.4.9"/>
    </reaction>
</comment>
<protein>
    <recommendedName>
        <fullName evidence="3 11">Thymidylate kinase</fullName>
        <ecNumber evidence="2 11">2.7.4.9</ecNumber>
    </recommendedName>
    <alternativeName>
        <fullName evidence="11">dTMP kinase</fullName>
    </alternativeName>
</protein>
<evidence type="ECO:0000256" key="6">
    <source>
        <dbReference type="ARBA" id="ARBA00022741"/>
    </source>
</evidence>
<feature type="compositionally biased region" description="Basic and acidic residues" evidence="12">
    <location>
        <begin position="19"/>
        <end position="37"/>
    </location>
</feature>
<comment type="function">
    <text evidence="10 11">Phosphorylation of dTMP to form dTDP in both de novo and salvage pathways of dTTP synthesis.</text>
</comment>
<dbReference type="FunFam" id="3.40.50.300:FF:000225">
    <property type="entry name" value="Thymidylate kinase"/>
    <property type="match status" value="1"/>
</dbReference>
<evidence type="ECO:0000256" key="9">
    <source>
        <dbReference type="ARBA" id="ARBA00048743"/>
    </source>
</evidence>
<dbReference type="Proteomes" id="UP000642070">
    <property type="component" value="Unassembled WGS sequence"/>
</dbReference>
<evidence type="ECO:0000256" key="5">
    <source>
        <dbReference type="ARBA" id="ARBA00022727"/>
    </source>
</evidence>
<keyword evidence="5 11" id="KW-0545">Nucleotide biosynthesis</keyword>
<evidence type="ECO:0000256" key="8">
    <source>
        <dbReference type="ARBA" id="ARBA00022840"/>
    </source>
</evidence>
<comment type="caution">
    <text evidence="14">The sequence shown here is derived from an EMBL/GenBank/DDBJ whole genome shotgun (WGS) entry which is preliminary data.</text>
</comment>
<dbReference type="GO" id="GO:0006233">
    <property type="term" value="P:dTDP biosynthetic process"/>
    <property type="evidence" value="ECO:0007669"/>
    <property type="project" value="InterPro"/>
</dbReference>
<dbReference type="EC" id="2.7.4.9" evidence="2 11"/>
<evidence type="ECO:0000313" key="15">
    <source>
        <dbReference type="Proteomes" id="UP000642070"/>
    </source>
</evidence>
<dbReference type="EMBL" id="BMPI01000040">
    <property type="protein sequence ID" value="GGM57743.1"/>
    <property type="molecule type" value="Genomic_DNA"/>
</dbReference>
<dbReference type="NCBIfam" id="TIGR00041">
    <property type="entry name" value="DTMP_kinase"/>
    <property type="match status" value="1"/>
</dbReference>
<reference evidence="14" key="2">
    <citation type="submission" date="2020-09" db="EMBL/GenBank/DDBJ databases">
        <authorList>
            <person name="Sun Q."/>
            <person name="Ohkuma M."/>
        </authorList>
    </citation>
    <scope>NUCLEOTIDE SEQUENCE</scope>
    <source>
        <strain evidence="14">JCM 19831</strain>
    </source>
</reference>
<keyword evidence="7 11" id="KW-0418">Kinase</keyword>
<dbReference type="Pfam" id="PF02223">
    <property type="entry name" value="Thymidylate_kin"/>
    <property type="match status" value="1"/>
</dbReference>
<organism evidence="14 15">
    <name type="scientific">Dactylosporangium sucinum</name>
    <dbReference type="NCBI Taxonomy" id="1424081"/>
    <lineage>
        <taxon>Bacteria</taxon>
        <taxon>Bacillati</taxon>
        <taxon>Actinomycetota</taxon>
        <taxon>Actinomycetes</taxon>
        <taxon>Micromonosporales</taxon>
        <taxon>Micromonosporaceae</taxon>
        <taxon>Dactylosporangium</taxon>
    </lineage>
</organism>
<feature type="region of interest" description="Disordered" evidence="12">
    <location>
        <begin position="85"/>
        <end position="117"/>
    </location>
</feature>
<comment type="similarity">
    <text evidence="1 11">Belongs to the thymidylate kinase family.</text>
</comment>
<dbReference type="GO" id="GO:0005829">
    <property type="term" value="C:cytosol"/>
    <property type="evidence" value="ECO:0007669"/>
    <property type="project" value="TreeGrafter"/>
</dbReference>
<keyword evidence="6 11" id="KW-0547">Nucleotide-binding</keyword>
<dbReference type="PANTHER" id="PTHR10344">
    <property type="entry name" value="THYMIDYLATE KINASE"/>
    <property type="match status" value="1"/>
</dbReference>
<evidence type="ECO:0000256" key="12">
    <source>
        <dbReference type="SAM" id="MobiDB-lite"/>
    </source>
</evidence>